<organism evidence="2">
    <name type="scientific">Siphoviridae sp. ctP6113</name>
    <dbReference type="NCBI Taxonomy" id="2826318"/>
    <lineage>
        <taxon>Viruses</taxon>
        <taxon>Duplodnaviria</taxon>
        <taxon>Heunggongvirae</taxon>
        <taxon>Uroviricota</taxon>
        <taxon>Caudoviricetes</taxon>
    </lineage>
</organism>
<feature type="domain" description="YqbQ/XkdQ" evidence="1">
    <location>
        <begin position="24"/>
        <end position="308"/>
    </location>
</feature>
<reference evidence="2" key="1">
    <citation type="journal article" date="2021" name="Proc. Natl. Acad. Sci. U.S.A.">
        <title>A Catalog of Tens of Thousands of Viruses from Human Metagenomes Reveals Hidden Associations with Chronic Diseases.</title>
        <authorList>
            <person name="Tisza M.J."/>
            <person name="Buck C.B."/>
        </authorList>
    </citation>
    <scope>NUCLEOTIDE SEQUENCE</scope>
    <source>
        <strain evidence="2">CtP6113</strain>
    </source>
</reference>
<sequence length="324" mass="35359">MKLYLTKHKSGGSRDITGLAISWTWSGDKATISRKLELEIAYAEDSDLPVPEIGDLVTMEEAKQLFVGVVLRRTLGSEDHSMSATAFDYGIYLQKNDCTAKFTGASPEEITRSLCGEKGIPVAALPTTGIQLRRKFASVKINQAITTVWSLAAEKNGKRYAIRYTPSGLLVKERAVSGESLVLKAAGNLMDATTTEDATSVVNSVAIYDKNGNFLQRLGDAESQDLIGVMETHITQRDNQDAVEEANHDLDDGKMSRTVTANVLGDLSLITGETVVVREDRTGLKGVFWIDADAHTWKNNNYYTKLTLNCRNVSVTSNAGSDIE</sequence>
<dbReference type="InterPro" id="IPR056937">
    <property type="entry name" value="YqbQ/XkdQ"/>
</dbReference>
<dbReference type="SUPFAM" id="SSF69279">
    <property type="entry name" value="Phage tail proteins"/>
    <property type="match status" value="1"/>
</dbReference>
<dbReference type="EMBL" id="BK014986">
    <property type="protein sequence ID" value="DAD85672.1"/>
    <property type="molecule type" value="Genomic_DNA"/>
</dbReference>
<protein>
    <submittedName>
        <fullName evidence="2">43 kDa tail protein</fullName>
    </submittedName>
</protein>
<dbReference type="Pfam" id="PF24032">
    <property type="entry name" value="YQBQ"/>
    <property type="match status" value="1"/>
</dbReference>
<accession>A0A8S5MU51</accession>
<evidence type="ECO:0000313" key="2">
    <source>
        <dbReference type="EMBL" id="DAD85672.1"/>
    </source>
</evidence>
<name>A0A8S5MU51_9CAUD</name>
<proteinExistence type="predicted"/>
<evidence type="ECO:0000259" key="1">
    <source>
        <dbReference type="Pfam" id="PF24032"/>
    </source>
</evidence>